<evidence type="ECO:0000256" key="4">
    <source>
        <dbReference type="ARBA" id="ARBA00023242"/>
    </source>
</evidence>
<feature type="domain" description="Homeobox" evidence="7">
    <location>
        <begin position="195"/>
        <end position="240"/>
    </location>
</feature>
<dbReference type="OrthoDB" id="10056939at2759"/>
<feature type="compositionally biased region" description="Basic and acidic residues" evidence="6">
    <location>
        <begin position="424"/>
        <end position="435"/>
    </location>
</feature>
<dbReference type="InterPro" id="IPR001356">
    <property type="entry name" value="HD"/>
</dbReference>
<dbReference type="PROSITE" id="PS50071">
    <property type="entry name" value="HOMEOBOX_2"/>
    <property type="match status" value="1"/>
</dbReference>
<feature type="region of interest" description="Disordered" evidence="6">
    <location>
        <begin position="336"/>
        <end position="438"/>
    </location>
</feature>
<feature type="region of interest" description="Disordered" evidence="6">
    <location>
        <begin position="640"/>
        <end position="660"/>
    </location>
</feature>
<dbReference type="CDD" id="cd00086">
    <property type="entry name" value="homeodomain"/>
    <property type="match status" value="1"/>
</dbReference>
<dbReference type="STRING" id="1051891.A0A0C3QSE7"/>
<evidence type="ECO:0000259" key="7">
    <source>
        <dbReference type="PROSITE" id="PS50071"/>
    </source>
</evidence>
<dbReference type="Proteomes" id="UP000054248">
    <property type="component" value="Unassembled WGS sequence"/>
</dbReference>
<comment type="similarity">
    <text evidence="1">Belongs to the TALE/M-ATYP homeobox family.</text>
</comment>
<evidence type="ECO:0000256" key="2">
    <source>
        <dbReference type="ARBA" id="ARBA00023125"/>
    </source>
</evidence>
<sequence>MSSSTDPSSPAPSTPSDEHLQLPHIRPISHPRSPDDFVIYEELTVFEKHLLLFDQTHDEYALQQLEHHWQILESRAVSLNQQGKLGDETKELLQYVIDSVEAMLESFQENDADYQTVSSSLTTAIRSVFEEEAREAQANKPKKIKVSHSPVPLPKKTKPQLQIKRLPIDFPKTHRKRRVESGIPGQESLKFRPCRDFFMENLSDPYPTASQKQDLQARAGINATSLNQWFTNTRRRSGWMDIMKNYANNRKDEMKNLVEGVLFNSHYPAGQEVKEAITKMRKYVDELAREVVSNDFMNDLTGLLNMTDADALRWHEDQRQRRKKIAQIKRECQTPQLCREDSNTRTGEKRKREADEDPIPSKLSRTSTWSASPRALKAVPSASTIDVQARRTPTQHRATPSLSRDSIPTTQSDARMSVEAASEDEIHIPPKDLSRRRLGVPDLSAPHRTVGIPLSAASTLVGSELGEAPSTVYHKSSPSSYGRPRSGSETQPSSEADYEATADSPVVSVTVPKVQASIDPNDIPFSLREILGLDEPKHLTVEGWVNGVRQAVHSASFVPTLPSLGPDDPAAFWSDIVETSSLSYSAESATNFNSPVPVQADAPVVTTGEACQDVVIPMSSLPEGALAQFHALSVNQMQQFDPYAAPPSDPSNSHPSHSYDGTTAYTNQAFTFVDQPHQFSSTPVPSTISFGPPLEASSYEYGQVSDIVGYDPTALPLPTKQESFVQHWDSSATPQIVYPDTGAPSAPSQEWTIPQPVYYSG</sequence>
<name>A0A0C3QSE7_9AGAM</name>
<feature type="compositionally biased region" description="Basic and acidic residues" evidence="6">
    <location>
        <begin position="336"/>
        <end position="354"/>
    </location>
</feature>
<feature type="DNA-binding region" description="Homeobox" evidence="5">
    <location>
        <begin position="197"/>
        <end position="241"/>
    </location>
</feature>
<protein>
    <recommendedName>
        <fullName evidence="7">Homeobox domain-containing protein</fullName>
    </recommendedName>
</protein>
<dbReference type="GO" id="GO:0005634">
    <property type="term" value="C:nucleus"/>
    <property type="evidence" value="ECO:0007669"/>
    <property type="project" value="UniProtKB-SubCell"/>
</dbReference>
<evidence type="ECO:0000256" key="3">
    <source>
        <dbReference type="ARBA" id="ARBA00023155"/>
    </source>
</evidence>
<feature type="compositionally biased region" description="Low complexity" evidence="6">
    <location>
        <begin position="476"/>
        <end position="488"/>
    </location>
</feature>
<dbReference type="AlphaFoldDB" id="A0A0C3QSE7"/>
<dbReference type="EMBL" id="KN822959">
    <property type="protein sequence ID" value="KIO31856.1"/>
    <property type="molecule type" value="Genomic_DNA"/>
</dbReference>
<dbReference type="HOGENOM" id="CLU_366464_0_0_1"/>
<feature type="region of interest" description="Disordered" evidence="6">
    <location>
        <begin position="139"/>
        <end position="158"/>
    </location>
</feature>
<keyword evidence="4 5" id="KW-0539">Nucleus</keyword>
<reference evidence="9" key="2">
    <citation type="submission" date="2015-01" db="EMBL/GenBank/DDBJ databases">
        <title>Evolutionary Origins and Diversification of the Mycorrhizal Mutualists.</title>
        <authorList>
            <consortium name="DOE Joint Genome Institute"/>
            <consortium name="Mycorrhizal Genomics Consortium"/>
            <person name="Kohler A."/>
            <person name="Kuo A."/>
            <person name="Nagy L.G."/>
            <person name="Floudas D."/>
            <person name="Copeland A."/>
            <person name="Barry K.W."/>
            <person name="Cichocki N."/>
            <person name="Veneault-Fourrey C."/>
            <person name="LaButti K."/>
            <person name="Lindquist E.A."/>
            <person name="Lipzen A."/>
            <person name="Lundell T."/>
            <person name="Morin E."/>
            <person name="Murat C."/>
            <person name="Riley R."/>
            <person name="Ohm R."/>
            <person name="Sun H."/>
            <person name="Tunlid A."/>
            <person name="Henrissat B."/>
            <person name="Grigoriev I.V."/>
            <person name="Hibbett D.S."/>
            <person name="Martin F."/>
        </authorList>
    </citation>
    <scope>NUCLEOTIDE SEQUENCE [LARGE SCALE GENOMIC DNA]</scope>
    <source>
        <strain evidence="9">MUT 4182</strain>
    </source>
</reference>
<dbReference type="GO" id="GO:0003677">
    <property type="term" value="F:DNA binding"/>
    <property type="evidence" value="ECO:0007669"/>
    <property type="project" value="UniProtKB-UniRule"/>
</dbReference>
<dbReference type="Pfam" id="PF05920">
    <property type="entry name" value="Homeobox_KN"/>
    <property type="match status" value="1"/>
</dbReference>
<dbReference type="SUPFAM" id="SSF46689">
    <property type="entry name" value="Homeodomain-like"/>
    <property type="match status" value="1"/>
</dbReference>
<accession>A0A0C3QSE7</accession>
<organism evidence="8 9">
    <name type="scientific">Tulasnella calospora MUT 4182</name>
    <dbReference type="NCBI Taxonomy" id="1051891"/>
    <lineage>
        <taxon>Eukaryota</taxon>
        <taxon>Fungi</taxon>
        <taxon>Dikarya</taxon>
        <taxon>Basidiomycota</taxon>
        <taxon>Agaricomycotina</taxon>
        <taxon>Agaricomycetes</taxon>
        <taxon>Cantharellales</taxon>
        <taxon>Tulasnellaceae</taxon>
        <taxon>Tulasnella</taxon>
    </lineage>
</organism>
<evidence type="ECO:0000313" key="9">
    <source>
        <dbReference type="Proteomes" id="UP000054248"/>
    </source>
</evidence>
<evidence type="ECO:0000256" key="1">
    <source>
        <dbReference type="ARBA" id="ARBA00005800"/>
    </source>
</evidence>
<gene>
    <name evidence="8" type="ORF">M407DRAFT_19124</name>
</gene>
<feature type="compositionally biased region" description="Polar residues" evidence="6">
    <location>
        <begin position="381"/>
        <end position="414"/>
    </location>
</feature>
<proteinExistence type="inferred from homology"/>
<evidence type="ECO:0000256" key="5">
    <source>
        <dbReference type="PROSITE-ProRule" id="PRU00108"/>
    </source>
</evidence>
<dbReference type="InterPro" id="IPR008422">
    <property type="entry name" value="KN_HD"/>
</dbReference>
<keyword evidence="2 5" id="KW-0238">DNA-binding</keyword>
<feature type="region of interest" description="Disordered" evidence="6">
    <location>
        <begin position="469"/>
        <end position="502"/>
    </location>
</feature>
<dbReference type="InterPro" id="IPR009057">
    <property type="entry name" value="Homeodomain-like_sf"/>
</dbReference>
<feature type="region of interest" description="Disordered" evidence="6">
    <location>
        <begin position="1"/>
        <end position="29"/>
    </location>
</feature>
<evidence type="ECO:0000256" key="6">
    <source>
        <dbReference type="SAM" id="MobiDB-lite"/>
    </source>
</evidence>
<dbReference type="Gene3D" id="1.10.10.60">
    <property type="entry name" value="Homeodomain-like"/>
    <property type="match status" value="1"/>
</dbReference>
<reference evidence="8 9" key="1">
    <citation type="submission" date="2014-04" db="EMBL/GenBank/DDBJ databases">
        <authorList>
            <consortium name="DOE Joint Genome Institute"/>
            <person name="Kuo A."/>
            <person name="Girlanda M."/>
            <person name="Perotto S."/>
            <person name="Kohler A."/>
            <person name="Nagy L.G."/>
            <person name="Floudas D."/>
            <person name="Copeland A."/>
            <person name="Barry K.W."/>
            <person name="Cichocki N."/>
            <person name="Veneault-Fourrey C."/>
            <person name="LaButti K."/>
            <person name="Lindquist E.A."/>
            <person name="Lipzen A."/>
            <person name="Lundell T."/>
            <person name="Morin E."/>
            <person name="Murat C."/>
            <person name="Sun H."/>
            <person name="Tunlid A."/>
            <person name="Henrissat B."/>
            <person name="Grigoriev I.V."/>
            <person name="Hibbett D.S."/>
            <person name="Martin F."/>
            <person name="Nordberg H.P."/>
            <person name="Cantor M.N."/>
            <person name="Hua S.X."/>
        </authorList>
    </citation>
    <scope>NUCLEOTIDE SEQUENCE [LARGE SCALE GENOMIC DNA]</scope>
    <source>
        <strain evidence="8 9">MUT 4182</strain>
    </source>
</reference>
<comment type="subcellular location">
    <subcellularLocation>
        <location evidence="5">Nucleus</location>
    </subcellularLocation>
</comment>
<keyword evidence="9" id="KW-1185">Reference proteome</keyword>
<evidence type="ECO:0000313" key="8">
    <source>
        <dbReference type="EMBL" id="KIO31856.1"/>
    </source>
</evidence>
<keyword evidence="3 5" id="KW-0371">Homeobox</keyword>
<dbReference type="GO" id="GO:0006355">
    <property type="term" value="P:regulation of DNA-templated transcription"/>
    <property type="evidence" value="ECO:0007669"/>
    <property type="project" value="InterPro"/>
</dbReference>